<protein>
    <submittedName>
        <fullName evidence="1">Uncharacterized protein</fullName>
    </submittedName>
</protein>
<proteinExistence type="predicted"/>
<reference evidence="1" key="1">
    <citation type="submission" date="2019-07" db="EMBL/GenBank/DDBJ databases">
        <title>Annotation for the trematode Paragonimus miyazaki's.</title>
        <authorList>
            <person name="Choi Y.-J."/>
        </authorList>
    </citation>
    <scope>NUCLEOTIDE SEQUENCE</scope>
    <source>
        <strain evidence="1">Japan</strain>
    </source>
</reference>
<dbReference type="Proteomes" id="UP000822476">
    <property type="component" value="Unassembled WGS sequence"/>
</dbReference>
<dbReference type="OrthoDB" id="6780942at2759"/>
<evidence type="ECO:0000313" key="2">
    <source>
        <dbReference type="Proteomes" id="UP000822476"/>
    </source>
</evidence>
<gene>
    <name evidence="1" type="ORF">EG68_11881</name>
</gene>
<sequence length="75" mass="8517">MHGKTAIANKLIYMVMRDAVRVDGRFGNMTDTEYNSVVREWLHNARLRKSLRANKGHVRTFVSKSTATAALPSRL</sequence>
<keyword evidence="2" id="KW-1185">Reference proteome</keyword>
<evidence type="ECO:0000313" key="1">
    <source>
        <dbReference type="EMBL" id="KAF7234484.1"/>
    </source>
</evidence>
<comment type="caution">
    <text evidence="1">The sequence shown here is derived from an EMBL/GenBank/DDBJ whole genome shotgun (WGS) entry which is preliminary data.</text>
</comment>
<accession>A0A8S9YPI0</accession>
<name>A0A8S9YPI0_9TREM</name>
<organism evidence="1 2">
    <name type="scientific">Paragonimus skrjabini miyazakii</name>
    <dbReference type="NCBI Taxonomy" id="59628"/>
    <lineage>
        <taxon>Eukaryota</taxon>
        <taxon>Metazoa</taxon>
        <taxon>Spiralia</taxon>
        <taxon>Lophotrochozoa</taxon>
        <taxon>Platyhelminthes</taxon>
        <taxon>Trematoda</taxon>
        <taxon>Digenea</taxon>
        <taxon>Plagiorchiida</taxon>
        <taxon>Troglotremata</taxon>
        <taxon>Troglotrematidae</taxon>
        <taxon>Paragonimus</taxon>
    </lineage>
</organism>
<dbReference type="EMBL" id="JTDE01009338">
    <property type="protein sequence ID" value="KAF7234484.1"/>
    <property type="molecule type" value="Genomic_DNA"/>
</dbReference>
<dbReference type="AlphaFoldDB" id="A0A8S9YPI0"/>